<dbReference type="AlphaFoldDB" id="A0A9N9L0L3"/>
<reference evidence="2" key="1">
    <citation type="submission" date="2021-07" db="EMBL/GenBank/DDBJ databases">
        <authorList>
            <person name="Durling M."/>
        </authorList>
    </citation>
    <scope>NUCLEOTIDE SEQUENCE</scope>
</reference>
<dbReference type="EMBL" id="CAJVRL010000080">
    <property type="protein sequence ID" value="CAG8957551.1"/>
    <property type="molecule type" value="Genomic_DNA"/>
</dbReference>
<evidence type="ECO:0000313" key="3">
    <source>
        <dbReference type="Proteomes" id="UP000696280"/>
    </source>
</evidence>
<gene>
    <name evidence="2" type="ORF">HYFRA_00010417</name>
</gene>
<feature type="region of interest" description="Disordered" evidence="1">
    <location>
        <begin position="114"/>
        <end position="167"/>
    </location>
</feature>
<accession>A0A9N9L0L3</accession>
<keyword evidence="3" id="KW-1185">Reference proteome</keyword>
<feature type="region of interest" description="Disordered" evidence="1">
    <location>
        <begin position="27"/>
        <end position="76"/>
    </location>
</feature>
<proteinExistence type="predicted"/>
<dbReference type="Proteomes" id="UP000696280">
    <property type="component" value="Unassembled WGS sequence"/>
</dbReference>
<evidence type="ECO:0000256" key="1">
    <source>
        <dbReference type="SAM" id="MobiDB-lite"/>
    </source>
</evidence>
<name>A0A9N9L0L3_9HELO</name>
<organism evidence="2 3">
    <name type="scientific">Hymenoscyphus fraxineus</name>
    <dbReference type="NCBI Taxonomy" id="746836"/>
    <lineage>
        <taxon>Eukaryota</taxon>
        <taxon>Fungi</taxon>
        <taxon>Dikarya</taxon>
        <taxon>Ascomycota</taxon>
        <taxon>Pezizomycotina</taxon>
        <taxon>Leotiomycetes</taxon>
        <taxon>Helotiales</taxon>
        <taxon>Helotiaceae</taxon>
        <taxon>Hymenoscyphus</taxon>
    </lineage>
</organism>
<evidence type="ECO:0000313" key="2">
    <source>
        <dbReference type="EMBL" id="CAG8957551.1"/>
    </source>
</evidence>
<protein>
    <submittedName>
        <fullName evidence="2">Uncharacterized protein</fullName>
    </submittedName>
</protein>
<sequence length="294" mass="32517">MQKSPELGIWAGKVKYRAVNCPLKTLQTPDRASAGPRIPVATLPEPASREEPRSFSARDQGLRSLDEDDLGTGRAREAKATVQNMWVGLNRVTGDGLKRCDWLYMANELVSAGEAKGAQDPGAVNNLEEHQQPPPPPPHQTSSPTQLRTQPNHLHRQPPRDHFGLHAQPSLLQPFPAQSSQPSTGGERYLARIPFAKIRLWSLGTLRRGSSRCHEDPRFLIARASDPQILRWNDKGWGNGHHHKPQAVVNVHWSDIAATIASLPARQKPDTQVSVTLSVFSNLPFSTSSLPRRT</sequence>
<comment type="caution">
    <text evidence="2">The sequence shown here is derived from an EMBL/GenBank/DDBJ whole genome shotgun (WGS) entry which is preliminary data.</text>
</comment>